<keyword evidence="1" id="KW-0812">Transmembrane</keyword>
<sequence length="140" mass="15988">MRIVLKRIYNLIRKLYVSHPLLAMIPSLILHYQWPSLQQSNARRMHLNGLLNLEIAPRTIPILPHCHCHGAEGNAIVCCRGVGGVSSEDLRVWLYIAILGVEGGGWRLQEQEARNGGIEGSLHFFILNLIFMYIYIRNVF</sequence>
<dbReference type="Proteomes" id="UP000785679">
    <property type="component" value="Unassembled WGS sequence"/>
</dbReference>
<organism evidence="2 3">
    <name type="scientific">Halteria grandinella</name>
    <dbReference type="NCBI Taxonomy" id="5974"/>
    <lineage>
        <taxon>Eukaryota</taxon>
        <taxon>Sar</taxon>
        <taxon>Alveolata</taxon>
        <taxon>Ciliophora</taxon>
        <taxon>Intramacronucleata</taxon>
        <taxon>Spirotrichea</taxon>
        <taxon>Stichotrichia</taxon>
        <taxon>Sporadotrichida</taxon>
        <taxon>Halteriidae</taxon>
        <taxon>Halteria</taxon>
    </lineage>
</organism>
<evidence type="ECO:0000313" key="2">
    <source>
        <dbReference type="EMBL" id="TNV72544.1"/>
    </source>
</evidence>
<evidence type="ECO:0000256" key="1">
    <source>
        <dbReference type="SAM" id="Phobius"/>
    </source>
</evidence>
<reference evidence="2" key="1">
    <citation type="submission" date="2019-06" db="EMBL/GenBank/DDBJ databases">
        <authorList>
            <person name="Zheng W."/>
        </authorList>
    </citation>
    <scope>NUCLEOTIDE SEQUENCE</scope>
    <source>
        <strain evidence="2">QDHG01</strain>
    </source>
</reference>
<evidence type="ECO:0000313" key="3">
    <source>
        <dbReference type="Proteomes" id="UP000785679"/>
    </source>
</evidence>
<protein>
    <submittedName>
        <fullName evidence="2">Uncharacterized protein</fullName>
    </submittedName>
</protein>
<name>A0A8J8SVT3_HALGN</name>
<accession>A0A8J8SVT3</accession>
<dbReference type="EMBL" id="RRYP01021930">
    <property type="protein sequence ID" value="TNV72544.1"/>
    <property type="molecule type" value="Genomic_DNA"/>
</dbReference>
<keyword evidence="3" id="KW-1185">Reference proteome</keyword>
<feature type="transmembrane region" description="Helical" evidence="1">
    <location>
        <begin position="120"/>
        <end position="136"/>
    </location>
</feature>
<proteinExistence type="predicted"/>
<keyword evidence="1" id="KW-1133">Transmembrane helix</keyword>
<comment type="caution">
    <text evidence="2">The sequence shown here is derived from an EMBL/GenBank/DDBJ whole genome shotgun (WGS) entry which is preliminary data.</text>
</comment>
<keyword evidence="1" id="KW-0472">Membrane</keyword>
<gene>
    <name evidence="2" type="ORF">FGO68_gene14171</name>
</gene>
<dbReference type="AlphaFoldDB" id="A0A8J8SVT3"/>